<feature type="domain" description="HTH marR-type" evidence="4">
    <location>
        <begin position="2"/>
        <end position="133"/>
    </location>
</feature>
<dbReference type="Proteomes" id="UP000294854">
    <property type="component" value="Unassembled WGS sequence"/>
</dbReference>
<dbReference type="InterPro" id="IPR039422">
    <property type="entry name" value="MarR/SlyA-like"/>
</dbReference>
<dbReference type="PROSITE" id="PS50995">
    <property type="entry name" value="HTH_MARR_2"/>
    <property type="match status" value="1"/>
</dbReference>
<dbReference type="Gene3D" id="1.10.10.10">
    <property type="entry name" value="Winged helix-like DNA-binding domain superfamily/Winged helix DNA-binding domain"/>
    <property type="match status" value="1"/>
</dbReference>
<keyword evidence="1" id="KW-0805">Transcription regulation</keyword>
<evidence type="ECO:0000259" key="4">
    <source>
        <dbReference type="PROSITE" id="PS50995"/>
    </source>
</evidence>
<dbReference type="InterPro" id="IPR036388">
    <property type="entry name" value="WH-like_DNA-bd_sf"/>
</dbReference>
<sequence length="150" mass="17391">MMENSLNLLRKTARIHKQQLMQLTKGENLTISEWELLNNVTVDQNTQEILSGIMDLDTSTLSRQLKNLVTKEMLVKEATGKDHRQLIYTITKKGEDAKAQIEANVKDLNTLIFEHWSDEEQQLLQILLNRLVKSVDRIDDSLEKSFKLKN</sequence>
<dbReference type="InterPro" id="IPR055166">
    <property type="entry name" value="Transc_reg_Sar_Rot_HTH"/>
</dbReference>
<dbReference type="PANTHER" id="PTHR33164">
    <property type="entry name" value="TRANSCRIPTIONAL REGULATOR, MARR FAMILY"/>
    <property type="match status" value="1"/>
</dbReference>
<evidence type="ECO:0000313" key="5">
    <source>
        <dbReference type="EMBL" id="TDG76228.1"/>
    </source>
</evidence>
<keyword evidence="2" id="KW-0238">DNA-binding</keyword>
<dbReference type="SUPFAM" id="SSF46785">
    <property type="entry name" value="Winged helix' DNA-binding domain"/>
    <property type="match status" value="1"/>
</dbReference>
<dbReference type="Pfam" id="PF22381">
    <property type="entry name" value="Staph_reg_Sar_Rot"/>
    <property type="match status" value="1"/>
</dbReference>
<organism evidence="5 6">
    <name type="scientific">Secundilactobacillus malefermentans</name>
    <dbReference type="NCBI Taxonomy" id="176292"/>
    <lineage>
        <taxon>Bacteria</taxon>
        <taxon>Bacillati</taxon>
        <taxon>Bacillota</taxon>
        <taxon>Bacilli</taxon>
        <taxon>Lactobacillales</taxon>
        <taxon>Lactobacillaceae</taxon>
        <taxon>Secundilactobacillus</taxon>
    </lineage>
</organism>
<dbReference type="SMART" id="SM00347">
    <property type="entry name" value="HTH_MARR"/>
    <property type="match status" value="1"/>
</dbReference>
<keyword evidence="3" id="KW-0804">Transcription</keyword>
<dbReference type="PANTHER" id="PTHR33164:SF43">
    <property type="entry name" value="HTH-TYPE TRANSCRIPTIONAL REPRESSOR YETL"/>
    <property type="match status" value="1"/>
</dbReference>
<comment type="caution">
    <text evidence="5">The sequence shown here is derived from an EMBL/GenBank/DDBJ whole genome shotgun (WGS) entry which is preliminary data.</text>
</comment>
<dbReference type="AlphaFoldDB" id="A0A4R5NLV6"/>
<dbReference type="STRING" id="1122149.FD44_GL001906"/>
<dbReference type="InterPro" id="IPR036390">
    <property type="entry name" value="WH_DNA-bd_sf"/>
</dbReference>
<evidence type="ECO:0000256" key="1">
    <source>
        <dbReference type="ARBA" id="ARBA00023015"/>
    </source>
</evidence>
<dbReference type="GO" id="GO:0003700">
    <property type="term" value="F:DNA-binding transcription factor activity"/>
    <property type="evidence" value="ECO:0007669"/>
    <property type="project" value="InterPro"/>
</dbReference>
<evidence type="ECO:0000256" key="3">
    <source>
        <dbReference type="ARBA" id="ARBA00023163"/>
    </source>
</evidence>
<evidence type="ECO:0000256" key="2">
    <source>
        <dbReference type="ARBA" id="ARBA00023125"/>
    </source>
</evidence>
<proteinExistence type="predicted"/>
<evidence type="ECO:0000313" key="6">
    <source>
        <dbReference type="Proteomes" id="UP000294854"/>
    </source>
</evidence>
<dbReference type="GO" id="GO:0003677">
    <property type="term" value="F:DNA binding"/>
    <property type="evidence" value="ECO:0007669"/>
    <property type="project" value="UniProtKB-KW"/>
</dbReference>
<keyword evidence="6" id="KW-1185">Reference proteome</keyword>
<dbReference type="InterPro" id="IPR000835">
    <property type="entry name" value="HTH_MarR-typ"/>
</dbReference>
<protein>
    <recommendedName>
        <fullName evidence="4">HTH marR-type domain-containing protein</fullName>
    </recommendedName>
</protein>
<gene>
    <name evidence="5" type="ORF">C5L31_000841</name>
</gene>
<accession>A0A4R5NLV6</accession>
<dbReference type="EMBL" id="PUFO01000061">
    <property type="protein sequence ID" value="TDG76228.1"/>
    <property type="molecule type" value="Genomic_DNA"/>
</dbReference>
<reference evidence="5 6" key="1">
    <citation type="journal article" date="2019" name="Appl. Microbiol. Biotechnol.">
        <title>Uncovering carbohydrate metabolism through a genotype-phenotype association study of 56 lactic acid bacteria genomes.</title>
        <authorList>
            <person name="Buron-Moles G."/>
            <person name="Chailyan A."/>
            <person name="Dolejs I."/>
            <person name="Forster J."/>
            <person name="Miks M.H."/>
        </authorList>
    </citation>
    <scope>NUCLEOTIDE SEQUENCE [LARGE SCALE GENOMIC DNA]</scope>
    <source>
        <strain evidence="5 6">ATCC 49373</strain>
    </source>
</reference>
<dbReference type="GO" id="GO:0006950">
    <property type="term" value="P:response to stress"/>
    <property type="evidence" value="ECO:0007669"/>
    <property type="project" value="TreeGrafter"/>
</dbReference>
<name>A0A4R5NLV6_9LACO</name>